<feature type="transmembrane region" description="Helical" evidence="7">
    <location>
        <begin position="371"/>
        <end position="392"/>
    </location>
</feature>
<evidence type="ECO:0000256" key="1">
    <source>
        <dbReference type="ARBA" id="ARBA00004141"/>
    </source>
</evidence>
<dbReference type="PANTHER" id="PTHR42810:SF1">
    <property type="entry name" value="PURINE PERMEASE YWDJ-RELATED"/>
    <property type="match status" value="1"/>
</dbReference>
<evidence type="ECO:0000256" key="3">
    <source>
        <dbReference type="ARBA" id="ARBA00022448"/>
    </source>
</evidence>
<keyword evidence="3" id="KW-0813">Transport</keyword>
<protein>
    <submittedName>
        <fullName evidence="8">Xanthine permease</fullName>
    </submittedName>
</protein>
<evidence type="ECO:0000256" key="4">
    <source>
        <dbReference type="ARBA" id="ARBA00022692"/>
    </source>
</evidence>
<sequence length="432" mass="45386">MGLFFSAVQWLFFMLASSLVAPIAIAGLFHLSPADTAEFVQRTMFVLGLSGVLQVLIGHRLPINEGPAGLWWGVFAIYAGFAGTIYSSTEQALQSLEGGMIVSGVIFIFLAAFGLLEKMAKLFTPTVTFIYLLLLILQLSGSFLNGMLGLPNEAGTIRPLILAGSAATLLAAFYFSSHRIQWVRQYSVIISLAFGWLLFLLIGEAPLMASSGNQLFSLPGLFVFGPPLFDSGTVVTAAFITLLLTANMIASIRVMEEVMAHLHATGRKGSYRSAGVAAGLNQMLGGAFSAIGSVPISGAAGFVAQTGNASVRPFFAGSLLVVGMSLFPPVMNGLASLPAPVGYAVTFVIFSRMAGFAFAEMEKETEQDRARLVAGVSLLAGVGVMFVPAAAFTNLPAAAASILNNGLILGTMTAICVEQFLRVAGKRKKTGA</sequence>
<feature type="transmembrane region" description="Helical" evidence="7">
    <location>
        <begin position="12"/>
        <end position="33"/>
    </location>
</feature>
<keyword evidence="4 7" id="KW-0812">Transmembrane</keyword>
<evidence type="ECO:0000313" key="8">
    <source>
        <dbReference type="EMBL" id="KIL77129.1"/>
    </source>
</evidence>
<dbReference type="EMBL" id="JXLP01000017">
    <property type="protein sequence ID" value="KIL77129.1"/>
    <property type="molecule type" value="Genomic_DNA"/>
</dbReference>
<feature type="transmembrane region" description="Helical" evidence="7">
    <location>
        <begin position="228"/>
        <end position="250"/>
    </location>
</feature>
<keyword evidence="6 7" id="KW-0472">Membrane</keyword>
<evidence type="ECO:0000313" key="9">
    <source>
        <dbReference type="Proteomes" id="UP000031982"/>
    </source>
</evidence>
<evidence type="ECO:0000256" key="5">
    <source>
        <dbReference type="ARBA" id="ARBA00022989"/>
    </source>
</evidence>
<feature type="transmembrane region" description="Helical" evidence="7">
    <location>
        <begin position="69"/>
        <end position="86"/>
    </location>
</feature>
<feature type="transmembrane region" description="Helical" evidence="7">
    <location>
        <begin position="188"/>
        <end position="208"/>
    </location>
</feature>
<evidence type="ECO:0000256" key="6">
    <source>
        <dbReference type="ARBA" id="ARBA00023136"/>
    </source>
</evidence>
<proteinExistence type="inferred from homology"/>
<feature type="transmembrane region" description="Helical" evidence="7">
    <location>
        <begin position="98"/>
        <end position="116"/>
    </location>
</feature>
<dbReference type="NCBIfam" id="NF037981">
    <property type="entry name" value="NCS2_1"/>
    <property type="match status" value="1"/>
</dbReference>
<comment type="subcellular location">
    <subcellularLocation>
        <location evidence="1">Membrane</location>
        <topology evidence="1">Multi-pass membrane protein</topology>
    </subcellularLocation>
</comment>
<dbReference type="RefSeq" id="WP_041114283.1">
    <property type="nucleotide sequence ID" value="NZ_JARTHD010000019.1"/>
</dbReference>
<evidence type="ECO:0000256" key="2">
    <source>
        <dbReference type="ARBA" id="ARBA00008821"/>
    </source>
</evidence>
<keyword evidence="5 7" id="KW-1133">Transmembrane helix</keyword>
<comment type="similarity">
    <text evidence="2">Belongs to the nucleobase:cation symporter-2 (NCS2) (TC 2.A.40) family.</text>
</comment>
<comment type="caution">
    <text evidence="8">The sequence shown here is derived from an EMBL/GenBank/DDBJ whole genome shotgun (WGS) entry which is preliminary data.</text>
</comment>
<dbReference type="PANTHER" id="PTHR42810">
    <property type="entry name" value="PURINE PERMEASE C1399.01C-RELATED"/>
    <property type="match status" value="1"/>
</dbReference>
<dbReference type="Proteomes" id="UP000031982">
    <property type="component" value="Unassembled WGS sequence"/>
</dbReference>
<evidence type="ECO:0000256" key="7">
    <source>
        <dbReference type="SAM" id="Phobius"/>
    </source>
</evidence>
<feature type="transmembrane region" description="Helical" evidence="7">
    <location>
        <begin position="39"/>
        <end position="57"/>
    </location>
</feature>
<accession>A0ABR5AR29</accession>
<gene>
    <name evidence="8" type="ORF">SD77_1734</name>
</gene>
<dbReference type="Pfam" id="PF00860">
    <property type="entry name" value="Xan_ur_permease"/>
    <property type="match status" value="1"/>
</dbReference>
<keyword evidence="9" id="KW-1185">Reference proteome</keyword>
<feature type="transmembrane region" description="Helical" evidence="7">
    <location>
        <begin position="156"/>
        <end position="176"/>
    </location>
</feature>
<feature type="transmembrane region" description="Helical" evidence="7">
    <location>
        <begin position="398"/>
        <end position="421"/>
    </location>
</feature>
<feature type="transmembrane region" description="Helical" evidence="7">
    <location>
        <begin position="128"/>
        <end position="150"/>
    </location>
</feature>
<name>A0ABR5AR29_BACBA</name>
<organism evidence="8 9">
    <name type="scientific">Bacillus badius</name>
    <dbReference type="NCBI Taxonomy" id="1455"/>
    <lineage>
        <taxon>Bacteria</taxon>
        <taxon>Bacillati</taxon>
        <taxon>Bacillota</taxon>
        <taxon>Bacilli</taxon>
        <taxon>Bacillales</taxon>
        <taxon>Bacillaceae</taxon>
        <taxon>Pseudobacillus</taxon>
    </lineage>
</organism>
<reference evidence="8 9" key="1">
    <citation type="submission" date="2015-01" db="EMBL/GenBank/DDBJ databases">
        <title>Genome Assembly of Bacillus badius MTCC 1458.</title>
        <authorList>
            <person name="Verma A."/>
            <person name="Khatri I."/>
            <person name="Mual P."/>
            <person name="Subramanian S."/>
            <person name="Krishnamurthi S."/>
        </authorList>
    </citation>
    <scope>NUCLEOTIDE SEQUENCE [LARGE SCALE GENOMIC DNA]</scope>
    <source>
        <strain evidence="8 9">MTCC 1458</strain>
    </source>
</reference>
<dbReference type="InterPro" id="IPR006043">
    <property type="entry name" value="NCS2"/>
</dbReference>